<feature type="compositionally biased region" description="Basic and acidic residues" evidence="1">
    <location>
        <begin position="72"/>
        <end position="86"/>
    </location>
</feature>
<organism evidence="2 3">
    <name type="scientific">Colletotrichum sublineola</name>
    <name type="common">Sorghum anthracnose fungus</name>
    <dbReference type="NCBI Taxonomy" id="1173701"/>
    <lineage>
        <taxon>Eukaryota</taxon>
        <taxon>Fungi</taxon>
        <taxon>Dikarya</taxon>
        <taxon>Ascomycota</taxon>
        <taxon>Pezizomycotina</taxon>
        <taxon>Sordariomycetes</taxon>
        <taxon>Hypocreomycetidae</taxon>
        <taxon>Glomerellales</taxon>
        <taxon>Glomerellaceae</taxon>
        <taxon>Colletotrichum</taxon>
        <taxon>Colletotrichum graminicola species complex</taxon>
    </lineage>
</organism>
<feature type="region of interest" description="Disordered" evidence="1">
    <location>
        <begin position="419"/>
        <end position="471"/>
    </location>
</feature>
<gene>
    <name evidence="2" type="ORF">CSUB01_06345</name>
</gene>
<proteinExistence type="predicted"/>
<reference evidence="3" key="1">
    <citation type="journal article" date="2014" name="Genome Announc.">
        <title>Draft genome sequence of Colletotrichum sublineola, a destructive pathogen of cultivated sorghum.</title>
        <authorList>
            <person name="Baroncelli R."/>
            <person name="Sanz-Martin J.M."/>
            <person name="Rech G.E."/>
            <person name="Sukno S.A."/>
            <person name="Thon M.R."/>
        </authorList>
    </citation>
    <scope>NUCLEOTIDE SEQUENCE [LARGE SCALE GENOMIC DNA]</scope>
    <source>
        <strain evidence="3">TX430BB</strain>
    </source>
</reference>
<dbReference type="EMBL" id="JMSE01001548">
    <property type="protein sequence ID" value="KDN60079.1"/>
    <property type="molecule type" value="Genomic_DNA"/>
</dbReference>
<dbReference type="OrthoDB" id="4773641at2759"/>
<dbReference type="HOGENOM" id="CLU_389796_0_0_1"/>
<feature type="region of interest" description="Disordered" evidence="1">
    <location>
        <begin position="72"/>
        <end position="97"/>
    </location>
</feature>
<dbReference type="OMA" id="ACHNDLE"/>
<name>A0A066WXD5_COLSU</name>
<dbReference type="eggNOG" id="ENOG502R9QU">
    <property type="taxonomic scope" value="Eukaryota"/>
</dbReference>
<evidence type="ECO:0000313" key="2">
    <source>
        <dbReference type="EMBL" id="KDN60079.1"/>
    </source>
</evidence>
<sequence>MSSISATQPGQGAQAVHAHENQISTGSVMTTAQNRNITTAPTGVQSEIDNNTFHHITVNGGTCNWFQSTHQHVENSSDQDMKDGRRLSSGPSPQRPNFSIAELMASTSPSASALLSPCVTTEPQSPTQDACVPLPRLESWSLEKYGQHHEKLSVRVEVAYDAVLNLLDSKRFLSSKRTKERLQFDIKVQKASYLKTVTSLVEVLVSPLPETTSSQDANIEVCTQIDDSLDRLWSQLHRLAGDIARFDLKHEGRPLHPEISRKTLTDGFRVLEIDLDRFSDAALQLIQEFSPPDLSSRTSNACHNDLELKELEKLSTEGRISAMLYQCLCRACPEQCHTRHTAYLSLEPEETDTCASPDSLGTTRIMWQCHMAFKSTAKKKVPLIWFRVVSSEVSDSGHQELAIVGEQTTPECVTDHQQLNEAAENNPRKRRTASTPTEPPSKVAKSRPGQSIRRVSEPAASASSEPPSQLSVCPELLAQHDLDTVVMKMIDDGGYSHDIFYLPRDKRPIHDTKLSDPVSLSDILGKGQLKHQYDKLCSKRLSIIRVSRLIAEAVLRFDLRDRDPSPEDSVVFYISPENDLAPFLERVITKSKMPSVAVEDEDSASQRRSLQLLKLGEILLQLGLPKSHRMRSPPLEPKGRRMFIKSAVSNVRANMDTIFSDVIISCVNFSARYEETNKLCEESFNKRFYRNIVQPLKNIERGLLLRQV</sequence>
<evidence type="ECO:0000256" key="1">
    <source>
        <dbReference type="SAM" id="MobiDB-lite"/>
    </source>
</evidence>
<evidence type="ECO:0000313" key="3">
    <source>
        <dbReference type="Proteomes" id="UP000027238"/>
    </source>
</evidence>
<feature type="compositionally biased region" description="Low complexity" evidence="1">
    <location>
        <begin position="457"/>
        <end position="468"/>
    </location>
</feature>
<dbReference type="Proteomes" id="UP000027238">
    <property type="component" value="Unassembled WGS sequence"/>
</dbReference>
<dbReference type="AlphaFoldDB" id="A0A066WXD5"/>
<protein>
    <submittedName>
        <fullName evidence="2">Uncharacterized protein</fullName>
    </submittedName>
</protein>
<keyword evidence="3" id="KW-1185">Reference proteome</keyword>
<accession>A0A066WXD5</accession>
<comment type="caution">
    <text evidence="2">The sequence shown here is derived from an EMBL/GenBank/DDBJ whole genome shotgun (WGS) entry which is preliminary data.</text>
</comment>